<comment type="caution">
    <text evidence="1">The sequence shown here is derived from an EMBL/GenBank/DDBJ whole genome shotgun (WGS) entry which is preliminary data.</text>
</comment>
<protein>
    <submittedName>
        <fullName evidence="1">Uncharacterized protein</fullName>
    </submittedName>
</protein>
<dbReference type="PANTHER" id="PTHR42080">
    <property type="entry name" value="SRR1 DOMAIN-CONTAINING PROTEIN"/>
    <property type="match status" value="1"/>
</dbReference>
<evidence type="ECO:0000313" key="2">
    <source>
        <dbReference type="Proteomes" id="UP001303647"/>
    </source>
</evidence>
<name>A0AAN7HRM4_9PEZI</name>
<sequence>MKSPLVYASRCLSDMEDRWIPYSSLWWRLWTPRIPRGERYLEGAFRGYTNGDDDDDGDAELSDLSLLDIRRFLAIRPIRHIYKRLPYIDVEPIELPHEQMTRAQRSQREAFIIESTFAAYAEGKAFYPRQTIAQIEAQLTAAGATLARRRKDALFSHCQAPQTAFLSFPALDGVTTHISTWAPGAEISLVDYSDSYRPGRSQIEFRTIQELTQPDPGPDPNADDDAEGMEPFVPDGWNPAVAYQPIVVRARPVAPSDVALVHMTSLEEVSALEQRLVEYKEAVEGSAEWRVIVERFSGDAEKGQPVWGPGGSEVDKVVFFYGNGMSPNSDYCRRAMFLFAVAVRLRELVMNLTKLGEEGEAKARTMPIYMPAFEATRRWSEAEREFLERHGVAFIESNGALFLTVDERTVVLSYRNWNPVKQIVADIAKPAALICRSVSEDSEEDFAWREEVRGDGETVRVPAVRSRLVDPSSIMVDPDSPRVRKLVSFYDKFELPELPGETAEEEVLSLYVRKLGSTTTRLDYQ</sequence>
<reference evidence="1" key="1">
    <citation type="journal article" date="2023" name="Mol. Phylogenet. Evol.">
        <title>Genome-scale phylogeny and comparative genomics of the fungal order Sordariales.</title>
        <authorList>
            <person name="Hensen N."/>
            <person name="Bonometti L."/>
            <person name="Westerberg I."/>
            <person name="Brannstrom I.O."/>
            <person name="Guillou S."/>
            <person name="Cros-Aarteil S."/>
            <person name="Calhoun S."/>
            <person name="Haridas S."/>
            <person name="Kuo A."/>
            <person name="Mondo S."/>
            <person name="Pangilinan J."/>
            <person name="Riley R."/>
            <person name="LaButti K."/>
            <person name="Andreopoulos B."/>
            <person name="Lipzen A."/>
            <person name="Chen C."/>
            <person name="Yan M."/>
            <person name="Daum C."/>
            <person name="Ng V."/>
            <person name="Clum A."/>
            <person name="Steindorff A."/>
            <person name="Ohm R.A."/>
            <person name="Martin F."/>
            <person name="Silar P."/>
            <person name="Natvig D.O."/>
            <person name="Lalanne C."/>
            <person name="Gautier V."/>
            <person name="Ament-Velasquez S.L."/>
            <person name="Kruys A."/>
            <person name="Hutchinson M.I."/>
            <person name="Powell A.J."/>
            <person name="Barry K."/>
            <person name="Miller A.N."/>
            <person name="Grigoriev I.V."/>
            <person name="Debuchy R."/>
            <person name="Gladieux P."/>
            <person name="Hiltunen Thoren M."/>
            <person name="Johannesson H."/>
        </authorList>
    </citation>
    <scope>NUCLEOTIDE SEQUENCE</scope>
    <source>
        <strain evidence="1">CBS 359.72</strain>
    </source>
</reference>
<gene>
    <name evidence="1" type="ORF">C7999DRAFT_12963</name>
</gene>
<organism evidence="1 2">
    <name type="scientific">Corynascus novoguineensis</name>
    <dbReference type="NCBI Taxonomy" id="1126955"/>
    <lineage>
        <taxon>Eukaryota</taxon>
        <taxon>Fungi</taxon>
        <taxon>Dikarya</taxon>
        <taxon>Ascomycota</taxon>
        <taxon>Pezizomycotina</taxon>
        <taxon>Sordariomycetes</taxon>
        <taxon>Sordariomycetidae</taxon>
        <taxon>Sordariales</taxon>
        <taxon>Chaetomiaceae</taxon>
        <taxon>Corynascus</taxon>
    </lineage>
</organism>
<accession>A0AAN7HRM4</accession>
<keyword evidence="2" id="KW-1185">Reference proteome</keyword>
<proteinExistence type="predicted"/>
<reference evidence="1" key="2">
    <citation type="submission" date="2023-05" db="EMBL/GenBank/DDBJ databases">
        <authorList>
            <consortium name="Lawrence Berkeley National Laboratory"/>
            <person name="Steindorff A."/>
            <person name="Hensen N."/>
            <person name="Bonometti L."/>
            <person name="Westerberg I."/>
            <person name="Brannstrom I.O."/>
            <person name="Guillou S."/>
            <person name="Cros-Aarteil S."/>
            <person name="Calhoun S."/>
            <person name="Haridas S."/>
            <person name="Kuo A."/>
            <person name="Mondo S."/>
            <person name="Pangilinan J."/>
            <person name="Riley R."/>
            <person name="Labutti K."/>
            <person name="Andreopoulos B."/>
            <person name="Lipzen A."/>
            <person name="Chen C."/>
            <person name="Yanf M."/>
            <person name="Daum C."/>
            <person name="Ng V."/>
            <person name="Clum A."/>
            <person name="Ohm R."/>
            <person name="Martin F."/>
            <person name="Silar P."/>
            <person name="Natvig D."/>
            <person name="Lalanne C."/>
            <person name="Gautier V."/>
            <person name="Ament-Velasquez S.L."/>
            <person name="Kruys A."/>
            <person name="Hutchinson M.I."/>
            <person name="Powell A.J."/>
            <person name="Barry K."/>
            <person name="Miller A.N."/>
            <person name="Grigoriev I.V."/>
            <person name="Debuchy R."/>
            <person name="Gladieux P."/>
            <person name="Thoren M.H."/>
            <person name="Johannesson H."/>
        </authorList>
    </citation>
    <scope>NUCLEOTIDE SEQUENCE</scope>
    <source>
        <strain evidence="1">CBS 359.72</strain>
    </source>
</reference>
<dbReference type="AlphaFoldDB" id="A0AAN7HRM4"/>
<evidence type="ECO:0000313" key="1">
    <source>
        <dbReference type="EMBL" id="KAK4249183.1"/>
    </source>
</evidence>
<dbReference type="EMBL" id="MU857627">
    <property type="protein sequence ID" value="KAK4249183.1"/>
    <property type="molecule type" value="Genomic_DNA"/>
</dbReference>
<dbReference type="PANTHER" id="PTHR42080:SF1">
    <property type="entry name" value="SRR1-LIKE DOMAIN-CONTAINING PROTEIN"/>
    <property type="match status" value="1"/>
</dbReference>
<dbReference type="Proteomes" id="UP001303647">
    <property type="component" value="Unassembled WGS sequence"/>
</dbReference>